<dbReference type="Proteomes" id="UP000076154">
    <property type="component" value="Unassembled WGS sequence"/>
</dbReference>
<keyword evidence="3" id="KW-1185">Reference proteome</keyword>
<evidence type="ECO:0000313" key="2">
    <source>
        <dbReference type="EMBL" id="RDB16927.1"/>
    </source>
</evidence>
<comment type="caution">
    <text evidence="2">The sequence shown here is derived from an EMBL/GenBank/DDBJ whole genome shotgun (WGS) entry which is preliminary data.</text>
</comment>
<organism evidence="2 3">
    <name type="scientific">Hypsizygus marmoreus</name>
    <name type="common">White beech mushroom</name>
    <name type="synonym">Agaricus marmoreus</name>
    <dbReference type="NCBI Taxonomy" id="39966"/>
    <lineage>
        <taxon>Eukaryota</taxon>
        <taxon>Fungi</taxon>
        <taxon>Dikarya</taxon>
        <taxon>Basidiomycota</taxon>
        <taxon>Agaricomycotina</taxon>
        <taxon>Agaricomycetes</taxon>
        <taxon>Agaricomycetidae</taxon>
        <taxon>Agaricales</taxon>
        <taxon>Tricholomatineae</taxon>
        <taxon>Lyophyllaceae</taxon>
        <taxon>Hypsizygus</taxon>
    </lineage>
</organism>
<dbReference type="EMBL" id="LUEZ02000122">
    <property type="protein sequence ID" value="RDB16927.1"/>
    <property type="molecule type" value="Genomic_DNA"/>
</dbReference>
<dbReference type="InParanoid" id="A0A369J8J3"/>
<sequence>MLLKIPLTLLLISIPVVLCRPSAPRIYDSQSVGLTSRDIATTLLEFLEWRTSSGSAPPRYPEHVESHPPAYSPPSRFTGLEDIGHIPPAYQAQEPARHPLSDATCTGASDGIMTAADCSKKDFFKHRYEFKRNGVCTYAHLVNKHEEGECFAPARDPNAPQRATDRYRVTFYVEDDEMHGQMLRIHRRHVLESSEAAAHVAVGPQIIPHDIAAGMLFCQLKTRYLQSRSLVVE</sequence>
<name>A0A369J8J3_HYPMA</name>
<evidence type="ECO:0000313" key="3">
    <source>
        <dbReference type="Proteomes" id="UP000076154"/>
    </source>
</evidence>
<gene>
    <name evidence="2" type="ORF">Hypma_002397</name>
</gene>
<proteinExistence type="predicted"/>
<dbReference type="AlphaFoldDB" id="A0A369J8J3"/>
<protein>
    <submittedName>
        <fullName evidence="2">Uncharacterized protein</fullName>
    </submittedName>
</protein>
<keyword evidence="1" id="KW-0732">Signal</keyword>
<evidence type="ECO:0000256" key="1">
    <source>
        <dbReference type="SAM" id="SignalP"/>
    </source>
</evidence>
<accession>A0A369J8J3</accession>
<feature type="signal peptide" evidence="1">
    <location>
        <begin position="1"/>
        <end position="19"/>
    </location>
</feature>
<feature type="chain" id="PRO_5016844318" evidence="1">
    <location>
        <begin position="20"/>
        <end position="233"/>
    </location>
</feature>
<reference evidence="2" key="1">
    <citation type="submission" date="2018-04" db="EMBL/GenBank/DDBJ databases">
        <title>Whole genome sequencing of Hypsizygus marmoreus.</title>
        <authorList>
            <person name="Choi I.-G."/>
            <person name="Min B."/>
            <person name="Kim J.-G."/>
            <person name="Kim S."/>
            <person name="Oh Y.-L."/>
            <person name="Kong W.-S."/>
            <person name="Park H."/>
            <person name="Jeong J."/>
            <person name="Song E.-S."/>
        </authorList>
    </citation>
    <scope>NUCLEOTIDE SEQUENCE [LARGE SCALE GENOMIC DNA]</scope>
    <source>
        <strain evidence="2">51987-8</strain>
    </source>
</reference>